<protein>
    <submittedName>
        <fullName evidence="3">Response regulator</fullName>
    </submittedName>
</protein>
<dbReference type="SUPFAM" id="SSF52172">
    <property type="entry name" value="CheY-like"/>
    <property type="match status" value="1"/>
</dbReference>
<dbReference type="PANTHER" id="PTHR44520:SF2">
    <property type="entry name" value="RESPONSE REGULATOR RCP1"/>
    <property type="match status" value="1"/>
</dbReference>
<dbReference type="InterPro" id="IPR052893">
    <property type="entry name" value="TCS_response_regulator"/>
</dbReference>
<dbReference type="InterPro" id="IPR001789">
    <property type="entry name" value="Sig_transdc_resp-reg_receiver"/>
</dbReference>
<dbReference type="AlphaFoldDB" id="A0A9X1MNW2"/>
<dbReference type="EMBL" id="JAJKFT010000010">
    <property type="protein sequence ID" value="MCC9629625.1"/>
    <property type="molecule type" value="Genomic_DNA"/>
</dbReference>
<comment type="caution">
    <text evidence="3">The sequence shown here is derived from an EMBL/GenBank/DDBJ whole genome shotgun (WGS) entry which is preliminary data.</text>
</comment>
<dbReference type="InterPro" id="IPR011006">
    <property type="entry name" value="CheY-like_superfamily"/>
</dbReference>
<organism evidence="3 4">
    <name type="scientific">Blastopirellula sediminis</name>
    <dbReference type="NCBI Taxonomy" id="2894196"/>
    <lineage>
        <taxon>Bacteria</taxon>
        <taxon>Pseudomonadati</taxon>
        <taxon>Planctomycetota</taxon>
        <taxon>Planctomycetia</taxon>
        <taxon>Pirellulales</taxon>
        <taxon>Pirellulaceae</taxon>
        <taxon>Blastopirellula</taxon>
    </lineage>
</organism>
<reference evidence="3" key="1">
    <citation type="submission" date="2021-11" db="EMBL/GenBank/DDBJ databases">
        <title>Genome sequence.</title>
        <authorList>
            <person name="Sun Q."/>
        </authorList>
    </citation>
    <scope>NUCLEOTIDE SEQUENCE</scope>
    <source>
        <strain evidence="3">JC732</strain>
    </source>
</reference>
<dbReference type="Proteomes" id="UP001139103">
    <property type="component" value="Unassembled WGS sequence"/>
</dbReference>
<dbReference type="Pfam" id="PF00072">
    <property type="entry name" value="Response_reg"/>
    <property type="match status" value="1"/>
</dbReference>
<proteinExistence type="predicted"/>
<gene>
    <name evidence="3" type="ORF">LOC68_14625</name>
</gene>
<dbReference type="PROSITE" id="PS50110">
    <property type="entry name" value="RESPONSE_REGULATORY"/>
    <property type="match status" value="1"/>
</dbReference>
<dbReference type="SMART" id="SM00448">
    <property type="entry name" value="REC"/>
    <property type="match status" value="1"/>
</dbReference>
<evidence type="ECO:0000256" key="1">
    <source>
        <dbReference type="PROSITE-ProRule" id="PRU00169"/>
    </source>
</evidence>
<sequence length="139" mass="16102">MTVTIAVVDDSDVDRYLVQRVAKYLEMDAKVIEFEAGDHFFDAIIDEQRRATDFGDFPPPVLILLDINMPRMNGHEVLESMQEKFGKEYNFMVVVMYSSSDFAEDKLNAMKFPFVKDYIVKPITKDQLQQAIDRYCLAT</sequence>
<keyword evidence="1" id="KW-0597">Phosphoprotein</keyword>
<evidence type="ECO:0000313" key="4">
    <source>
        <dbReference type="Proteomes" id="UP001139103"/>
    </source>
</evidence>
<evidence type="ECO:0000313" key="3">
    <source>
        <dbReference type="EMBL" id="MCC9629625.1"/>
    </source>
</evidence>
<evidence type="ECO:0000259" key="2">
    <source>
        <dbReference type="PROSITE" id="PS50110"/>
    </source>
</evidence>
<dbReference type="RefSeq" id="WP_230220060.1">
    <property type="nucleotide sequence ID" value="NZ_JAJKFT010000010.1"/>
</dbReference>
<dbReference type="GO" id="GO:0000160">
    <property type="term" value="P:phosphorelay signal transduction system"/>
    <property type="evidence" value="ECO:0007669"/>
    <property type="project" value="InterPro"/>
</dbReference>
<feature type="domain" description="Response regulatory" evidence="2">
    <location>
        <begin position="4"/>
        <end position="136"/>
    </location>
</feature>
<dbReference type="Gene3D" id="3.40.50.2300">
    <property type="match status" value="1"/>
</dbReference>
<feature type="modified residue" description="4-aspartylphosphate" evidence="1">
    <location>
        <position position="66"/>
    </location>
</feature>
<keyword evidence="4" id="KW-1185">Reference proteome</keyword>
<accession>A0A9X1MNW2</accession>
<name>A0A9X1MNW2_9BACT</name>
<dbReference type="PANTHER" id="PTHR44520">
    <property type="entry name" value="RESPONSE REGULATOR RCP1-RELATED"/>
    <property type="match status" value="1"/>
</dbReference>